<evidence type="ECO:0000259" key="3">
    <source>
        <dbReference type="Pfam" id="PF01167"/>
    </source>
</evidence>
<comment type="similarity">
    <text evidence="1">Belongs to the TUB family.</text>
</comment>
<feature type="compositionally biased region" description="Low complexity" evidence="2">
    <location>
        <begin position="32"/>
        <end position="55"/>
    </location>
</feature>
<dbReference type="AlphaFoldDB" id="K3WNH4"/>
<dbReference type="InterPro" id="IPR025659">
    <property type="entry name" value="Tubby-like_C"/>
</dbReference>
<dbReference type="EMBL" id="GL376604">
    <property type="status" value="NOT_ANNOTATED_CDS"/>
    <property type="molecule type" value="Genomic_DNA"/>
</dbReference>
<dbReference type="HOGENOM" id="CLU_728569_0_0_1"/>
<dbReference type="InterPro" id="IPR000007">
    <property type="entry name" value="Tubby_C"/>
</dbReference>
<reference evidence="5" key="2">
    <citation type="submission" date="2010-04" db="EMBL/GenBank/DDBJ databases">
        <authorList>
            <person name="Buell R."/>
            <person name="Hamilton J."/>
            <person name="Hostetler J."/>
        </authorList>
    </citation>
    <scope>NUCLEOTIDE SEQUENCE [LARGE SCALE GENOMIC DNA]</scope>
    <source>
        <strain evidence="5">DAOM:BR144</strain>
    </source>
</reference>
<dbReference type="EnsemblProtists" id="PYU1_T006516">
    <property type="protein sequence ID" value="PYU1_T006516"/>
    <property type="gene ID" value="PYU1_G006504"/>
</dbReference>
<dbReference type="OMA" id="NGFYRLN"/>
<dbReference type="Pfam" id="PF01167">
    <property type="entry name" value="Tub"/>
    <property type="match status" value="1"/>
</dbReference>
<keyword evidence="5" id="KW-1185">Reference proteome</keyword>
<sequence length="430" mass="47912">MQRKVSEQNQVMPFRLDDGEDDFEEIRRRRYSSSCSSSSSSSEAPSSRQSHASAKGNKKKSSNSSLRERSNEWEKASSQAASSSNEDHDDEDSYDEDEDGRKARNRQLEEPESPRNKARRHRRTQQSDEESGSEDDGKYAVRGPATASAAKESINTEITAKLSTSLFLPADLSRISKLAVFPGSENQLLQGHIVRVKTLLHPQYHFFIKDQLILMAEKQLKNRTSNYHVFDMTRSTALASRLTKKSGNYLGKLRSNFSKKKNVLVGNWSQKTELGAILFGNSTAANEPRHLTVILPPLSAKHQEIEGLTVADSSATSPSLLIDLYKSSHASVSSPKMPTCALQVFENKEPVFDNGFYRLNFNGRVSVPSVKNFQLVRQSSNGNTGAAAKAETETVYLQFGKVDDKKFHLDFRAPLTPLQAFAIALAQFNL</sequence>
<proteinExistence type="inferred from homology"/>
<evidence type="ECO:0000256" key="2">
    <source>
        <dbReference type="SAM" id="MobiDB-lite"/>
    </source>
</evidence>
<evidence type="ECO:0000313" key="4">
    <source>
        <dbReference type="EnsemblProtists" id="PYU1_T006516"/>
    </source>
</evidence>
<dbReference type="PANTHER" id="PTHR16517:SF7">
    <property type="entry name" value="PROTEIN KING TUBBY"/>
    <property type="match status" value="1"/>
</dbReference>
<dbReference type="PRINTS" id="PR01573">
    <property type="entry name" value="SUPERTUBBY"/>
</dbReference>
<feature type="domain" description="Tubby C-terminal" evidence="3">
    <location>
        <begin position="182"/>
        <end position="429"/>
    </location>
</feature>
<protein>
    <recommendedName>
        <fullName evidence="3">Tubby C-terminal domain-containing protein</fullName>
    </recommendedName>
</protein>
<dbReference type="InParanoid" id="K3WNH4"/>
<dbReference type="VEuPathDB" id="FungiDB:PYU1_G006504"/>
<evidence type="ECO:0000256" key="1">
    <source>
        <dbReference type="ARBA" id="ARBA00007129"/>
    </source>
</evidence>
<dbReference type="STRING" id="431595.K3WNH4"/>
<evidence type="ECO:0000313" key="5">
    <source>
        <dbReference type="Proteomes" id="UP000019132"/>
    </source>
</evidence>
<feature type="compositionally biased region" description="Acidic residues" evidence="2">
    <location>
        <begin position="87"/>
        <end position="98"/>
    </location>
</feature>
<feature type="compositionally biased region" description="Basic and acidic residues" evidence="2">
    <location>
        <begin position="66"/>
        <end position="75"/>
    </location>
</feature>
<dbReference type="Gene3D" id="3.20.90.10">
    <property type="entry name" value="Tubby Protein, Chain A"/>
    <property type="match status" value="1"/>
</dbReference>
<name>K3WNH4_GLOUD</name>
<dbReference type="eggNOG" id="KOG2502">
    <property type="taxonomic scope" value="Eukaryota"/>
</dbReference>
<dbReference type="Proteomes" id="UP000019132">
    <property type="component" value="Unassembled WGS sequence"/>
</dbReference>
<accession>K3WNH4</accession>
<reference evidence="4" key="3">
    <citation type="submission" date="2015-02" db="UniProtKB">
        <authorList>
            <consortium name="EnsemblProtists"/>
        </authorList>
    </citation>
    <scope>IDENTIFICATION</scope>
    <source>
        <strain evidence="4">DAOM BR144</strain>
    </source>
</reference>
<organism evidence="4 5">
    <name type="scientific">Globisporangium ultimum (strain ATCC 200006 / CBS 805.95 / DAOM BR144)</name>
    <name type="common">Pythium ultimum</name>
    <dbReference type="NCBI Taxonomy" id="431595"/>
    <lineage>
        <taxon>Eukaryota</taxon>
        <taxon>Sar</taxon>
        <taxon>Stramenopiles</taxon>
        <taxon>Oomycota</taxon>
        <taxon>Peronosporomycetes</taxon>
        <taxon>Pythiales</taxon>
        <taxon>Pythiaceae</taxon>
        <taxon>Globisporangium</taxon>
    </lineage>
</organism>
<reference evidence="5" key="1">
    <citation type="journal article" date="2010" name="Genome Biol.">
        <title>Genome sequence of the necrotrophic plant pathogen Pythium ultimum reveals original pathogenicity mechanisms and effector repertoire.</title>
        <authorList>
            <person name="Levesque C.A."/>
            <person name="Brouwer H."/>
            <person name="Cano L."/>
            <person name="Hamilton J.P."/>
            <person name="Holt C."/>
            <person name="Huitema E."/>
            <person name="Raffaele S."/>
            <person name="Robideau G.P."/>
            <person name="Thines M."/>
            <person name="Win J."/>
            <person name="Zerillo M.M."/>
            <person name="Beakes G.W."/>
            <person name="Boore J.L."/>
            <person name="Busam D."/>
            <person name="Dumas B."/>
            <person name="Ferriera S."/>
            <person name="Fuerstenberg S.I."/>
            <person name="Gachon C.M."/>
            <person name="Gaulin E."/>
            <person name="Govers F."/>
            <person name="Grenville-Briggs L."/>
            <person name="Horner N."/>
            <person name="Hostetler J."/>
            <person name="Jiang R.H."/>
            <person name="Johnson J."/>
            <person name="Krajaejun T."/>
            <person name="Lin H."/>
            <person name="Meijer H.J."/>
            <person name="Moore B."/>
            <person name="Morris P."/>
            <person name="Phuntmart V."/>
            <person name="Puiu D."/>
            <person name="Shetty J."/>
            <person name="Stajich J.E."/>
            <person name="Tripathy S."/>
            <person name="Wawra S."/>
            <person name="van West P."/>
            <person name="Whitty B.R."/>
            <person name="Coutinho P.M."/>
            <person name="Henrissat B."/>
            <person name="Martin F."/>
            <person name="Thomas P.D."/>
            <person name="Tyler B.M."/>
            <person name="De Vries R.P."/>
            <person name="Kamoun S."/>
            <person name="Yandell M."/>
            <person name="Tisserat N."/>
            <person name="Buell C.R."/>
        </authorList>
    </citation>
    <scope>NUCLEOTIDE SEQUENCE</scope>
    <source>
        <strain evidence="5">DAOM:BR144</strain>
    </source>
</reference>
<dbReference type="SUPFAM" id="SSF54518">
    <property type="entry name" value="Tubby C-terminal domain-like"/>
    <property type="match status" value="1"/>
</dbReference>
<dbReference type="PANTHER" id="PTHR16517">
    <property type="entry name" value="TUBBY-RELATED"/>
    <property type="match status" value="1"/>
</dbReference>
<feature type="region of interest" description="Disordered" evidence="2">
    <location>
        <begin position="1"/>
        <end position="151"/>
    </location>
</feature>
<feature type="compositionally biased region" description="Basic and acidic residues" evidence="2">
    <location>
        <begin position="99"/>
        <end position="115"/>
    </location>
</feature>